<dbReference type="Gene3D" id="2.60.40.640">
    <property type="match status" value="1"/>
</dbReference>
<organism evidence="1 2">
    <name type="scientific">Prymnesium parvum</name>
    <name type="common">Toxic golden alga</name>
    <dbReference type="NCBI Taxonomy" id="97485"/>
    <lineage>
        <taxon>Eukaryota</taxon>
        <taxon>Haptista</taxon>
        <taxon>Haptophyta</taxon>
        <taxon>Prymnesiophyceae</taxon>
        <taxon>Prymnesiales</taxon>
        <taxon>Prymnesiaceae</taxon>
        <taxon>Prymnesium</taxon>
    </lineage>
</organism>
<keyword evidence="2" id="KW-1185">Reference proteome</keyword>
<proteinExistence type="predicted"/>
<gene>
    <name evidence="1" type="ORF">AB1Y20_015874</name>
</gene>
<dbReference type="EMBL" id="JBGBPQ010000003">
    <property type="protein sequence ID" value="KAL1527195.1"/>
    <property type="molecule type" value="Genomic_DNA"/>
</dbReference>
<dbReference type="InterPro" id="IPR014752">
    <property type="entry name" value="Arrestin-like_C"/>
</dbReference>
<dbReference type="Proteomes" id="UP001515480">
    <property type="component" value="Unassembled WGS sequence"/>
</dbReference>
<evidence type="ECO:0000313" key="1">
    <source>
        <dbReference type="EMBL" id="KAL1527195.1"/>
    </source>
</evidence>
<evidence type="ECO:0008006" key="3">
    <source>
        <dbReference type="Google" id="ProtNLM"/>
    </source>
</evidence>
<name>A0AB34JZS4_PRYPA</name>
<sequence>MSTRCLRHFHRPCITSSISLCTTLRTTLPTTLSTTLSTTVSTTLPTTVHHVVKLPVRQSLAGWFNDIFTAKLEIDGSPATTISGASKSVDADKDLSGRLIVAPPDGRTVRHEGVQLVLKSVATLTLAVESVQAKVMEKTFLLRPPGDVSETIEIPFSLDLAAILELRESYSSETLSLVHTLGYKIHRPWWTFSISADERIDIRRHSADEPPPLANASDPILRVEDFGGECTFAHGAAVFDVDGSIEGQVEFDHMDEAAAIGQVAVLLGRTETCGALTFDEVVRTLWVHRGNVAIVTSCTLPVSLPLKASTAGGLQGDLQPSLPVLIPSDPGCSANDTLEVRYWLRLELTEAANAASESLSLRKWWNTHPVILRRRNQSGVIPDV</sequence>
<protein>
    <recommendedName>
        <fullName evidence="3">Arrestin-like N-terminal domain-containing protein</fullName>
    </recommendedName>
</protein>
<comment type="caution">
    <text evidence="1">The sequence shown here is derived from an EMBL/GenBank/DDBJ whole genome shotgun (WGS) entry which is preliminary data.</text>
</comment>
<dbReference type="AlphaFoldDB" id="A0AB34JZS4"/>
<reference evidence="1 2" key="1">
    <citation type="journal article" date="2024" name="Science">
        <title>Giant polyketide synthase enzymes in the biosynthesis of giant marine polyether toxins.</title>
        <authorList>
            <person name="Fallon T.R."/>
            <person name="Shende V.V."/>
            <person name="Wierzbicki I.H."/>
            <person name="Pendleton A.L."/>
            <person name="Watervoot N.F."/>
            <person name="Auber R.P."/>
            <person name="Gonzalez D.J."/>
            <person name="Wisecaver J.H."/>
            <person name="Moore B.S."/>
        </authorList>
    </citation>
    <scope>NUCLEOTIDE SEQUENCE [LARGE SCALE GENOMIC DNA]</scope>
    <source>
        <strain evidence="1 2">12B1</strain>
    </source>
</reference>
<accession>A0AB34JZS4</accession>
<evidence type="ECO:0000313" key="2">
    <source>
        <dbReference type="Proteomes" id="UP001515480"/>
    </source>
</evidence>